<name>A0A512AYP3_9BACT</name>
<gene>
    <name evidence="1" type="ORF">AAE02nite_24800</name>
</gene>
<accession>A0A512AYP3</accession>
<dbReference type="AlphaFoldDB" id="A0A512AYP3"/>
<evidence type="ECO:0000313" key="1">
    <source>
        <dbReference type="EMBL" id="GEO04816.1"/>
    </source>
</evidence>
<protein>
    <submittedName>
        <fullName evidence="1">Uncharacterized protein</fullName>
    </submittedName>
</protein>
<comment type="caution">
    <text evidence="1">The sequence shown here is derived from an EMBL/GenBank/DDBJ whole genome shotgun (WGS) entry which is preliminary data.</text>
</comment>
<proteinExistence type="predicted"/>
<organism evidence="1 2">
    <name type="scientific">Adhaeribacter aerolatus</name>
    <dbReference type="NCBI Taxonomy" id="670289"/>
    <lineage>
        <taxon>Bacteria</taxon>
        <taxon>Pseudomonadati</taxon>
        <taxon>Bacteroidota</taxon>
        <taxon>Cytophagia</taxon>
        <taxon>Cytophagales</taxon>
        <taxon>Hymenobacteraceae</taxon>
        <taxon>Adhaeribacter</taxon>
    </lineage>
</organism>
<dbReference type="EMBL" id="BJYS01000017">
    <property type="protein sequence ID" value="GEO04816.1"/>
    <property type="molecule type" value="Genomic_DNA"/>
</dbReference>
<dbReference type="RefSeq" id="WP_170252593.1">
    <property type="nucleotide sequence ID" value="NZ_BJYS01000017.1"/>
</dbReference>
<sequence>MVIDYLCKVEAMDIGSLKKQERESLVTILSYLGRRERNPWLVQQIRRNINRLRDDKPY</sequence>
<evidence type="ECO:0000313" key="2">
    <source>
        <dbReference type="Proteomes" id="UP000321532"/>
    </source>
</evidence>
<keyword evidence="2" id="KW-1185">Reference proteome</keyword>
<dbReference type="Proteomes" id="UP000321532">
    <property type="component" value="Unassembled WGS sequence"/>
</dbReference>
<reference evidence="1 2" key="1">
    <citation type="submission" date="2019-07" db="EMBL/GenBank/DDBJ databases">
        <title>Whole genome shotgun sequence of Adhaeribacter aerolatus NBRC 106133.</title>
        <authorList>
            <person name="Hosoyama A."/>
            <person name="Uohara A."/>
            <person name="Ohji S."/>
            <person name="Ichikawa N."/>
        </authorList>
    </citation>
    <scope>NUCLEOTIDE SEQUENCE [LARGE SCALE GENOMIC DNA]</scope>
    <source>
        <strain evidence="1 2">NBRC 106133</strain>
    </source>
</reference>